<evidence type="ECO:0008006" key="4">
    <source>
        <dbReference type="Google" id="ProtNLM"/>
    </source>
</evidence>
<gene>
    <name evidence="2" type="ORF">AE618_12050</name>
</gene>
<dbReference type="SUPFAM" id="SSF69279">
    <property type="entry name" value="Phage tail proteins"/>
    <property type="match status" value="1"/>
</dbReference>
<dbReference type="Proteomes" id="UP000037822">
    <property type="component" value="Unassembled WGS sequence"/>
</dbReference>
<evidence type="ECO:0000313" key="3">
    <source>
        <dbReference type="Proteomes" id="UP000037822"/>
    </source>
</evidence>
<dbReference type="EMBL" id="LGSZ01000040">
    <property type="protein sequence ID" value="KPH80513.1"/>
    <property type="molecule type" value="Genomic_DNA"/>
</dbReference>
<protein>
    <recommendedName>
        <fullName evidence="4">Late control protein</fullName>
    </recommendedName>
</protein>
<comment type="caution">
    <text evidence="2">The sequence shown here is derived from an EMBL/GenBank/DDBJ whole genome shotgun (WGS) entry which is preliminary data.</text>
</comment>
<proteinExistence type="predicted"/>
<name>A0A0N1N1R4_9HYPH</name>
<dbReference type="PATRIC" id="fig|1526658.3.peg.3843"/>
<accession>A0A0N1N1R4</accession>
<evidence type="ECO:0000313" key="2">
    <source>
        <dbReference type="EMBL" id="KPH80513.1"/>
    </source>
</evidence>
<dbReference type="AlphaFoldDB" id="A0A0N1N1R4"/>
<feature type="region of interest" description="Disordered" evidence="1">
    <location>
        <begin position="232"/>
        <end position="262"/>
    </location>
</feature>
<keyword evidence="3" id="KW-1185">Reference proteome</keyword>
<sequence>MELMPFDLETPQLGFTPRISVEVNGREVAAGFYGRLIKATIRDEGGQTSDQLTIELDDADNAIELPPEKATIEVWMGWKETGIVLIGTYEMQQPTLKGSTSAGEFITIQASAADLKSKLKGKGREHFEEKTVKEIADAIAKRNGMTAVVDAELGKIKIPYRARVDSSEIDFLTTLADEHDAVVKPMGDKLVVTKRGSGKSAAGKALPPIKIEKSDCEDWEIAPEGRSQYGKAKASWIDQKTGKRKTEEAETGLKGPDFTVRDPLPTQELAKAKAQAEAKRLTRNTSSGHFSLALGRPDAQAEADVIAGPSFRDGIAGTHRADAVEHTFDENGFMTKVEIKAKEDGSSGKKKEK</sequence>
<reference evidence="2 3" key="1">
    <citation type="submission" date="2015-07" db="EMBL/GenBank/DDBJ databases">
        <title>Whole genome sequencing of Bosea vaviloviae isolated from cave pool.</title>
        <authorList>
            <person name="Tan N.E.H."/>
            <person name="Lee Y.P."/>
            <person name="Gan H.M."/>
            <person name="Barton H."/>
            <person name="Savka M.A."/>
        </authorList>
    </citation>
    <scope>NUCLEOTIDE SEQUENCE [LARGE SCALE GENOMIC DNA]</scope>
    <source>
        <strain evidence="2 3">SD260</strain>
    </source>
</reference>
<evidence type="ECO:0000256" key="1">
    <source>
        <dbReference type="SAM" id="MobiDB-lite"/>
    </source>
</evidence>
<organism evidence="2 3">
    <name type="scientific">Bosea vaviloviae</name>
    <dbReference type="NCBI Taxonomy" id="1526658"/>
    <lineage>
        <taxon>Bacteria</taxon>
        <taxon>Pseudomonadati</taxon>
        <taxon>Pseudomonadota</taxon>
        <taxon>Alphaproteobacteria</taxon>
        <taxon>Hyphomicrobiales</taxon>
        <taxon>Boseaceae</taxon>
        <taxon>Bosea</taxon>
    </lineage>
</organism>